<evidence type="ECO:0000256" key="10">
    <source>
        <dbReference type="ARBA" id="ARBA00023186"/>
    </source>
</evidence>
<evidence type="ECO:0000256" key="13">
    <source>
        <dbReference type="ARBA" id="ARBA00031538"/>
    </source>
</evidence>
<evidence type="ECO:0000256" key="1">
    <source>
        <dbReference type="ARBA" id="ARBA00004651"/>
    </source>
</evidence>
<dbReference type="InterPro" id="IPR047196">
    <property type="entry name" value="YidC_ALB_C"/>
</dbReference>
<comment type="subunit">
    <text evidence="12">Interacts with the Sec translocase complex via SecD. Specifically interacts with transmembrane segments of nascent integral membrane proteins during membrane integration.</text>
</comment>
<name>A0ABS4QHC9_9NOCA</name>
<sequence length="291" mass="31754">MFDFVYYPVSAVLWLWHTAFAAVLGPASGLAWVLAVVFLVASLRAVLLFPFVKQARTQAVLQRLQPQLRAIQQKYPEDKQQQYLETRKLRKDHGVSMLAGCLPALGQGLVFFGLFHVLRSFDRTGTAGHLPFGSTPAPMTVEQNAATANYFFDAAEVRSFLQAELFGAPLSGTPAGHPTVAMGAVVVTLMLIAAVATHFTARASIARQDPAAQQIPMMNTLMLWVFPAGVLVGGALLPVAILLYWVSNNAWTLAQQHFVYRRLDAESAAATTEVVVRKATAPKPGVKPRRR</sequence>
<evidence type="ECO:0000256" key="4">
    <source>
        <dbReference type="ARBA" id="ARBA00022448"/>
    </source>
</evidence>
<comment type="function">
    <text evidence="11">Required for the insertion and/or proper folding and/or complex formation of integral membrane proteins into the membrane. Involved in integration of membrane proteins that insert both dependently and independently of the Sec translocase complex, as well as at least some lipoproteins. Aids folding of multispanning membrane proteins.</text>
</comment>
<evidence type="ECO:0000313" key="20">
    <source>
        <dbReference type="Proteomes" id="UP001519325"/>
    </source>
</evidence>
<feature type="transmembrane region" description="Helical" evidence="17">
    <location>
        <begin position="31"/>
        <end position="52"/>
    </location>
</feature>
<dbReference type="Pfam" id="PF02096">
    <property type="entry name" value="60KD_IMP"/>
    <property type="match status" value="1"/>
</dbReference>
<keyword evidence="10" id="KW-0143">Chaperone</keyword>
<keyword evidence="6 16" id="KW-0812">Transmembrane</keyword>
<evidence type="ECO:0000256" key="14">
    <source>
        <dbReference type="ARBA" id="ARBA00033245"/>
    </source>
</evidence>
<evidence type="ECO:0000256" key="15">
    <source>
        <dbReference type="ARBA" id="ARBA00033342"/>
    </source>
</evidence>
<dbReference type="PANTHER" id="PTHR12428">
    <property type="entry name" value="OXA1"/>
    <property type="match status" value="1"/>
</dbReference>
<accession>A0ABS4QHC9</accession>
<dbReference type="CDD" id="cd20070">
    <property type="entry name" value="5TM_YidC_Alb3"/>
    <property type="match status" value="1"/>
</dbReference>
<dbReference type="InterPro" id="IPR001708">
    <property type="entry name" value="YidC/ALB3/OXA1/COX18"/>
</dbReference>
<dbReference type="PANTHER" id="PTHR12428:SF65">
    <property type="entry name" value="CYTOCHROME C OXIDASE ASSEMBLY PROTEIN COX18, MITOCHONDRIAL"/>
    <property type="match status" value="1"/>
</dbReference>
<evidence type="ECO:0000256" key="3">
    <source>
        <dbReference type="ARBA" id="ARBA00015325"/>
    </source>
</evidence>
<dbReference type="EMBL" id="JAGGMR010000001">
    <property type="protein sequence ID" value="MBP2190993.1"/>
    <property type="molecule type" value="Genomic_DNA"/>
</dbReference>
<protein>
    <recommendedName>
        <fullName evidence="3">Membrane protein insertase YidC</fullName>
    </recommendedName>
    <alternativeName>
        <fullName evidence="15">Foldase YidC</fullName>
    </alternativeName>
    <alternativeName>
        <fullName evidence="14">Membrane integrase YidC</fullName>
    </alternativeName>
    <alternativeName>
        <fullName evidence="13">Membrane protein YidC</fullName>
    </alternativeName>
</protein>
<feature type="domain" description="Membrane insertase YidC/Oxa/ALB C-terminal" evidence="18">
    <location>
        <begin position="32"/>
        <end position="261"/>
    </location>
</feature>
<keyword evidence="7" id="KW-0653">Protein transport</keyword>
<reference evidence="19 20" key="1">
    <citation type="submission" date="2021-03" db="EMBL/GenBank/DDBJ databases">
        <title>Sequencing the genomes of 1000 actinobacteria strains.</title>
        <authorList>
            <person name="Klenk H.-P."/>
        </authorList>
    </citation>
    <scope>NUCLEOTIDE SEQUENCE [LARGE SCALE GENOMIC DNA]</scope>
    <source>
        <strain evidence="19 20">DSM 45516</strain>
    </source>
</reference>
<evidence type="ECO:0000313" key="19">
    <source>
        <dbReference type="EMBL" id="MBP2190993.1"/>
    </source>
</evidence>
<dbReference type="RefSeq" id="WP_209891925.1">
    <property type="nucleotide sequence ID" value="NZ_JAGGMR010000001.1"/>
</dbReference>
<keyword evidence="5" id="KW-1003">Cell membrane</keyword>
<evidence type="ECO:0000256" key="12">
    <source>
        <dbReference type="ARBA" id="ARBA00026028"/>
    </source>
</evidence>
<organism evidence="19 20">
    <name type="scientific">Nocardia goodfellowii</name>
    <dbReference type="NCBI Taxonomy" id="882446"/>
    <lineage>
        <taxon>Bacteria</taxon>
        <taxon>Bacillati</taxon>
        <taxon>Actinomycetota</taxon>
        <taxon>Actinomycetes</taxon>
        <taxon>Mycobacteriales</taxon>
        <taxon>Nocardiaceae</taxon>
        <taxon>Nocardia</taxon>
    </lineage>
</organism>
<dbReference type="NCBIfam" id="NF002899">
    <property type="entry name" value="PRK03449.1"/>
    <property type="match status" value="1"/>
</dbReference>
<evidence type="ECO:0000256" key="17">
    <source>
        <dbReference type="SAM" id="Phobius"/>
    </source>
</evidence>
<keyword evidence="20" id="KW-1185">Reference proteome</keyword>
<evidence type="ECO:0000256" key="11">
    <source>
        <dbReference type="ARBA" id="ARBA00025034"/>
    </source>
</evidence>
<evidence type="ECO:0000256" key="9">
    <source>
        <dbReference type="ARBA" id="ARBA00023136"/>
    </source>
</evidence>
<comment type="subcellular location">
    <subcellularLocation>
        <location evidence="1">Cell membrane</location>
        <topology evidence="1">Multi-pass membrane protein</topology>
    </subcellularLocation>
    <subcellularLocation>
        <location evidence="16">Membrane</location>
        <topology evidence="16">Multi-pass membrane protein</topology>
    </subcellularLocation>
</comment>
<keyword evidence="9 17" id="KW-0472">Membrane</keyword>
<dbReference type="InterPro" id="IPR028055">
    <property type="entry name" value="YidC/Oxa/ALB_C"/>
</dbReference>
<feature type="transmembrane region" description="Helical" evidence="17">
    <location>
        <begin position="180"/>
        <end position="201"/>
    </location>
</feature>
<evidence type="ECO:0000256" key="5">
    <source>
        <dbReference type="ARBA" id="ARBA00022475"/>
    </source>
</evidence>
<comment type="similarity">
    <text evidence="2">Belongs to the OXA1/ALB3/YidC family. Type 1 subfamily.</text>
</comment>
<proteinExistence type="inferred from homology"/>
<feature type="transmembrane region" description="Helical" evidence="17">
    <location>
        <begin position="221"/>
        <end position="246"/>
    </location>
</feature>
<keyword evidence="8 17" id="KW-1133">Transmembrane helix</keyword>
<evidence type="ECO:0000256" key="2">
    <source>
        <dbReference type="ARBA" id="ARBA00010527"/>
    </source>
</evidence>
<feature type="transmembrane region" description="Helical" evidence="17">
    <location>
        <begin position="97"/>
        <end position="118"/>
    </location>
</feature>
<evidence type="ECO:0000259" key="18">
    <source>
        <dbReference type="Pfam" id="PF02096"/>
    </source>
</evidence>
<evidence type="ECO:0000256" key="8">
    <source>
        <dbReference type="ARBA" id="ARBA00022989"/>
    </source>
</evidence>
<evidence type="ECO:0000256" key="7">
    <source>
        <dbReference type="ARBA" id="ARBA00022927"/>
    </source>
</evidence>
<keyword evidence="4" id="KW-0813">Transport</keyword>
<dbReference type="NCBIfam" id="TIGR03592">
    <property type="entry name" value="yidC_oxa1_cterm"/>
    <property type="match status" value="1"/>
</dbReference>
<dbReference type="Proteomes" id="UP001519325">
    <property type="component" value="Unassembled WGS sequence"/>
</dbReference>
<gene>
    <name evidence="19" type="ORF">BJ987_003894</name>
</gene>
<evidence type="ECO:0000256" key="6">
    <source>
        <dbReference type="ARBA" id="ARBA00022692"/>
    </source>
</evidence>
<comment type="caution">
    <text evidence="19">The sequence shown here is derived from an EMBL/GenBank/DDBJ whole genome shotgun (WGS) entry which is preliminary data.</text>
</comment>
<evidence type="ECO:0000256" key="16">
    <source>
        <dbReference type="RuleBase" id="RU003945"/>
    </source>
</evidence>